<evidence type="ECO:0000256" key="1">
    <source>
        <dbReference type="ARBA" id="ARBA00004651"/>
    </source>
</evidence>
<dbReference type="GO" id="GO:0005524">
    <property type="term" value="F:ATP binding"/>
    <property type="evidence" value="ECO:0007669"/>
    <property type="project" value="InterPro"/>
</dbReference>
<dbReference type="EMBL" id="UFVD01000001">
    <property type="protein sequence ID" value="SUX10686.1"/>
    <property type="molecule type" value="Genomic_DNA"/>
</dbReference>
<keyword evidence="5" id="KW-0472">Membrane</keyword>
<dbReference type="AlphaFoldDB" id="A0A381DJ40"/>
<dbReference type="InterPro" id="IPR009248">
    <property type="entry name" value="SbmA_BacA"/>
</dbReference>
<dbReference type="PANTHER" id="PTHR11384">
    <property type="entry name" value="ATP-BINDING CASSETTE, SUB-FAMILY D MEMBER"/>
    <property type="match status" value="1"/>
</dbReference>
<keyword evidence="7" id="KW-1185">Reference proteome</keyword>
<evidence type="ECO:0000256" key="3">
    <source>
        <dbReference type="ARBA" id="ARBA00022692"/>
    </source>
</evidence>
<proteinExistence type="predicted"/>
<keyword evidence="4" id="KW-1133">Transmembrane helix</keyword>
<keyword evidence="3" id="KW-0812">Transmembrane</keyword>
<comment type="subcellular location">
    <subcellularLocation>
        <location evidence="1">Cell membrane</location>
        <topology evidence="1">Multi-pass membrane protein</topology>
    </subcellularLocation>
</comment>
<evidence type="ECO:0000256" key="5">
    <source>
        <dbReference type="ARBA" id="ARBA00023136"/>
    </source>
</evidence>
<dbReference type="Pfam" id="PF05992">
    <property type="entry name" value="SbmA_BacA"/>
    <property type="match status" value="1"/>
</dbReference>
<dbReference type="OrthoDB" id="8233587at2"/>
<dbReference type="InterPro" id="IPR050835">
    <property type="entry name" value="ABC_transporter_sub-D"/>
</dbReference>
<evidence type="ECO:0000256" key="4">
    <source>
        <dbReference type="ARBA" id="ARBA00022989"/>
    </source>
</evidence>
<gene>
    <name evidence="6" type="primary">sbmA</name>
    <name evidence="6" type="ORF">NCTC12475_00893</name>
</gene>
<dbReference type="NCBIfam" id="NF009036">
    <property type="entry name" value="PRK12369.1"/>
    <property type="match status" value="1"/>
</dbReference>
<sequence length="322" mass="38068">MFRSFFANKKWLFWSYGGGLLLVILLYAQVQCNVMINEWYKDFYDMMQNISKHTIDEYWAQVRRFLYIAMPYVIIATLTQYFTSIYTFKWREAMTFDYINEWRGIKKDIEGSSQRIQEDIYRFAKIVESLGLIFIKAVMTLIAFLPILWHLSDGLNLPIFGDTKGSLVWLALIVSIGGIVVSWFVGIKLPGLEYNNQKVEAAFRKELVYAEDDKKNYGDISTLTELFTGLRFNYHRLFLHYGYFNIWLYSFEQFMVIVPHLFMGTSLFSGAITLGILIQVSNAFSQVRESFSILVRNWTTITELRSIHKRLKEFEYNINYKR</sequence>
<evidence type="ECO:0000313" key="7">
    <source>
        <dbReference type="Proteomes" id="UP000254920"/>
    </source>
</evidence>
<evidence type="ECO:0000256" key="2">
    <source>
        <dbReference type="ARBA" id="ARBA00022448"/>
    </source>
</evidence>
<name>A0A381DJ40_9BACT</name>
<dbReference type="RefSeq" id="WP_089183069.1">
    <property type="nucleotide sequence ID" value="NZ_CP043427.1"/>
</dbReference>
<dbReference type="GO" id="GO:1904680">
    <property type="term" value="F:peptide transmembrane transporter activity"/>
    <property type="evidence" value="ECO:0007669"/>
    <property type="project" value="InterPro"/>
</dbReference>
<reference evidence="6 7" key="1">
    <citation type="submission" date="2018-06" db="EMBL/GenBank/DDBJ databases">
        <authorList>
            <consortium name="Pathogen Informatics"/>
            <person name="Doyle S."/>
        </authorList>
    </citation>
    <scope>NUCLEOTIDE SEQUENCE [LARGE SCALE GENOMIC DNA]</scope>
    <source>
        <strain evidence="6 7">NCTC12475</strain>
    </source>
</reference>
<dbReference type="SUPFAM" id="SSF90123">
    <property type="entry name" value="ABC transporter transmembrane region"/>
    <property type="match status" value="1"/>
</dbReference>
<organism evidence="6 7">
    <name type="scientific">Campylobacter sputorum subsp. sputorum</name>
    <dbReference type="NCBI Taxonomy" id="32024"/>
    <lineage>
        <taxon>Bacteria</taxon>
        <taxon>Pseudomonadati</taxon>
        <taxon>Campylobacterota</taxon>
        <taxon>Epsilonproteobacteria</taxon>
        <taxon>Campylobacterales</taxon>
        <taxon>Campylobacteraceae</taxon>
        <taxon>Campylobacter</taxon>
    </lineage>
</organism>
<dbReference type="Proteomes" id="UP000254920">
    <property type="component" value="Unassembled WGS sequence"/>
</dbReference>
<dbReference type="PANTHER" id="PTHR11384:SF59">
    <property type="entry name" value="LYSOSOMAL COBALAMIN TRANSPORTER ABCD4"/>
    <property type="match status" value="1"/>
</dbReference>
<dbReference type="GO" id="GO:0005886">
    <property type="term" value="C:plasma membrane"/>
    <property type="evidence" value="ECO:0007669"/>
    <property type="project" value="UniProtKB-SubCell"/>
</dbReference>
<protein>
    <submittedName>
        <fullName evidence="6">Putative transporter</fullName>
    </submittedName>
</protein>
<dbReference type="GO" id="GO:0015833">
    <property type="term" value="P:peptide transport"/>
    <property type="evidence" value="ECO:0007669"/>
    <property type="project" value="InterPro"/>
</dbReference>
<dbReference type="STRING" id="32024.GCA_000788295_01856"/>
<evidence type="ECO:0000313" key="6">
    <source>
        <dbReference type="EMBL" id="SUX10686.1"/>
    </source>
</evidence>
<dbReference type="InterPro" id="IPR036640">
    <property type="entry name" value="ABC1_TM_sf"/>
</dbReference>
<dbReference type="Gene3D" id="1.20.1560.10">
    <property type="entry name" value="ABC transporter type 1, transmembrane domain"/>
    <property type="match status" value="1"/>
</dbReference>
<accession>A0A381DJ40</accession>
<keyword evidence="2" id="KW-0813">Transport</keyword>
<dbReference type="GeneID" id="93091321"/>